<dbReference type="GO" id="GO:0008270">
    <property type="term" value="F:zinc ion binding"/>
    <property type="evidence" value="ECO:0007669"/>
    <property type="project" value="UniProtKB-UniRule"/>
</dbReference>
<dbReference type="GO" id="GO:0006364">
    <property type="term" value="P:rRNA processing"/>
    <property type="evidence" value="ECO:0007669"/>
    <property type="project" value="UniProtKB-UniRule"/>
</dbReference>
<dbReference type="HAMAP" id="MF_00009">
    <property type="entry name" value="Endoribonucl_YbeY"/>
    <property type="match status" value="1"/>
</dbReference>
<dbReference type="PANTHER" id="PTHR46986">
    <property type="entry name" value="ENDORIBONUCLEASE YBEY, CHLOROPLASTIC"/>
    <property type="match status" value="1"/>
</dbReference>
<evidence type="ECO:0000256" key="3">
    <source>
        <dbReference type="ARBA" id="ARBA00022552"/>
    </source>
</evidence>
<feature type="binding site" evidence="9">
    <location>
        <position position="120"/>
    </location>
    <ligand>
        <name>Zn(2+)</name>
        <dbReference type="ChEBI" id="CHEBI:29105"/>
        <note>catalytic</note>
    </ligand>
</feature>
<keyword evidence="7 9" id="KW-0378">Hydrolase</keyword>
<keyword evidence="2 9" id="KW-0690">Ribosome biogenesis</keyword>
<dbReference type="PANTHER" id="PTHR46986:SF1">
    <property type="entry name" value="ENDORIBONUCLEASE YBEY, CHLOROPLASTIC"/>
    <property type="match status" value="1"/>
</dbReference>
<dbReference type="InterPro" id="IPR023091">
    <property type="entry name" value="MetalPrtase_cat_dom_sf_prd"/>
</dbReference>
<evidence type="ECO:0000256" key="7">
    <source>
        <dbReference type="ARBA" id="ARBA00022801"/>
    </source>
</evidence>
<evidence type="ECO:0000256" key="5">
    <source>
        <dbReference type="ARBA" id="ARBA00022723"/>
    </source>
</evidence>
<dbReference type="Proteomes" id="UP000824091">
    <property type="component" value="Unassembled WGS sequence"/>
</dbReference>
<protein>
    <recommendedName>
        <fullName evidence="9">Endoribonuclease YbeY</fullName>
        <ecNumber evidence="9">3.1.-.-</ecNumber>
    </recommendedName>
</protein>
<keyword evidence="5 9" id="KW-0479">Metal-binding</keyword>
<dbReference type="NCBIfam" id="TIGR00043">
    <property type="entry name" value="rRNA maturation RNase YbeY"/>
    <property type="match status" value="1"/>
</dbReference>
<accession>A0A9D1I748</accession>
<keyword evidence="4 9" id="KW-0540">Nuclease</keyword>
<dbReference type="AlphaFoldDB" id="A0A9D1I748"/>
<dbReference type="GO" id="GO:0005737">
    <property type="term" value="C:cytoplasm"/>
    <property type="evidence" value="ECO:0007669"/>
    <property type="project" value="UniProtKB-SubCell"/>
</dbReference>
<organism evidence="10 11">
    <name type="scientific">Candidatus Fimisoma avicola</name>
    <dbReference type="NCBI Taxonomy" id="2840826"/>
    <lineage>
        <taxon>Bacteria</taxon>
        <taxon>Bacillati</taxon>
        <taxon>Bacillota</taxon>
        <taxon>Clostridia</taxon>
        <taxon>Eubacteriales</taxon>
        <taxon>Candidatus Fimisoma</taxon>
    </lineage>
</organism>
<comment type="similarity">
    <text evidence="1 9">Belongs to the endoribonuclease YbeY family.</text>
</comment>
<dbReference type="EC" id="3.1.-.-" evidence="9"/>
<evidence type="ECO:0000256" key="9">
    <source>
        <dbReference type="HAMAP-Rule" id="MF_00009"/>
    </source>
</evidence>
<evidence type="ECO:0000313" key="11">
    <source>
        <dbReference type="Proteomes" id="UP000824091"/>
    </source>
</evidence>
<dbReference type="InterPro" id="IPR020549">
    <property type="entry name" value="YbeY_CS"/>
</dbReference>
<keyword evidence="9" id="KW-0963">Cytoplasm</keyword>
<dbReference type="SUPFAM" id="SSF55486">
    <property type="entry name" value="Metalloproteases ('zincins'), catalytic domain"/>
    <property type="match status" value="1"/>
</dbReference>
<keyword evidence="6 9" id="KW-0255">Endonuclease</keyword>
<dbReference type="Gene3D" id="3.40.390.30">
    <property type="entry name" value="Metalloproteases ('zincins'), catalytic domain"/>
    <property type="match status" value="1"/>
</dbReference>
<evidence type="ECO:0000313" key="10">
    <source>
        <dbReference type="EMBL" id="HIU28155.1"/>
    </source>
</evidence>
<evidence type="ECO:0000256" key="6">
    <source>
        <dbReference type="ARBA" id="ARBA00022759"/>
    </source>
</evidence>
<dbReference type="Pfam" id="PF02130">
    <property type="entry name" value="YbeY"/>
    <property type="match status" value="1"/>
</dbReference>
<reference evidence="10" key="2">
    <citation type="journal article" date="2021" name="PeerJ">
        <title>Extensive microbial diversity within the chicken gut microbiome revealed by metagenomics and culture.</title>
        <authorList>
            <person name="Gilroy R."/>
            <person name="Ravi A."/>
            <person name="Getino M."/>
            <person name="Pursley I."/>
            <person name="Horton D.L."/>
            <person name="Alikhan N.F."/>
            <person name="Baker D."/>
            <person name="Gharbi K."/>
            <person name="Hall N."/>
            <person name="Watson M."/>
            <person name="Adriaenssens E.M."/>
            <person name="Foster-Nyarko E."/>
            <person name="Jarju S."/>
            <person name="Secka A."/>
            <person name="Antonio M."/>
            <person name="Oren A."/>
            <person name="Chaudhuri R.R."/>
            <person name="La Ragione R."/>
            <person name="Hildebrand F."/>
            <person name="Pallen M.J."/>
        </authorList>
    </citation>
    <scope>NUCLEOTIDE SEQUENCE</scope>
    <source>
        <strain evidence="10">11300</strain>
    </source>
</reference>
<dbReference type="PROSITE" id="PS01306">
    <property type="entry name" value="UPF0054"/>
    <property type="match status" value="1"/>
</dbReference>
<feature type="binding site" evidence="9">
    <location>
        <position position="116"/>
    </location>
    <ligand>
        <name>Zn(2+)</name>
        <dbReference type="ChEBI" id="CHEBI:29105"/>
        <note>catalytic</note>
    </ligand>
</feature>
<evidence type="ECO:0000256" key="1">
    <source>
        <dbReference type="ARBA" id="ARBA00010875"/>
    </source>
</evidence>
<feature type="binding site" evidence="9">
    <location>
        <position position="126"/>
    </location>
    <ligand>
        <name>Zn(2+)</name>
        <dbReference type="ChEBI" id="CHEBI:29105"/>
        <note>catalytic</note>
    </ligand>
</feature>
<evidence type="ECO:0000256" key="8">
    <source>
        <dbReference type="ARBA" id="ARBA00022833"/>
    </source>
</evidence>
<dbReference type="GO" id="GO:0004222">
    <property type="term" value="F:metalloendopeptidase activity"/>
    <property type="evidence" value="ECO:0007669"/>
    <property type="project" value="InterPro"/>
</dbReference>
<keyword evidence="3 9" id="KW-0698">rRNA processing</keyword>
<sequence>MEIYLEEGQDLGREQMDKLRKAAEILLRQEGIDSSRAELSLTIVEPEEIRELNREYRGIDKVTDVLSFPQFENMGEMPSDGEICLGDVVICDEKVRQQAEEYGHSYDRELVYLFVHSLLHLAGYDHMEEDEKTIMRTKEEEIMQQVDLRR</sequence>
<keyword evidence="8 9" id="KW-0862">Zinc</keyword>
<evidence type="ECO:0000256" key="2">
    <source>
        <dbReference type="ARBA" id="ARBA00022517"/>
    </source>
</evidence>
<reference evidence="10" key="1">
    <citation type="submission" date="2020-10" db="EMBL/GenBank/DDBJ databases">
        <authorList>
            <person name="Gilroy R."/>
        </authorList>
    </citation>
    <scope>NUCLEOTIDE SEQUENCE</scope>
    <source>
        <strain evidence="10">11300</strain>
    </source>
</reference>
<dbReference type="GO" id="GO:0004521">
    <property type="term" value="F:RNA endonuclease activity"/>
    <property type="evidence" value="ECO:0007669"/>
    <property type="project" value="UniProtKB-UniRule"/>
</dbReference>
<comment type="caution">
    <text evidence="10">The sequence shown here is derived from an EMBL/GenBank/DDBJ whole genome shotgun (WGS) entry which is preliminary data.</text>
</comment>
<comment type="cofactor">
    <cofactor evidence="9">
        <name>Zn(2+)</name>
        <dbReference type="ChEBI" id="CHEBI:29105"/>
    </cofactor>
    <text evidence="9">Binds 1 zinc ion.</text>
</comment>
<dbReference type="InterPro" id="IPR002036">
    <property type="entry name" value="YbeY"/>
</dbReference>
<dbReference type="EMBL" id="DVMO01000105">
    <property type="protein sequence ID" value="HIU28155.1"/>
    <property type="molecule type" value="Genomic_DNA"/>
</dbReference>
<comment type="subcellular location">
    <subcellularLocation>
        <location evidence="9">Cytoplasm</location>
    </subcellularLocation>
</comment>
<evidence type="ECO:0000256" key="4">
    <source>
        <dbReference type="ARBA" id="ARBA00022722"/>
    </source>
</evidence>
<name>A0A9D1I748_9FIRM</name>
<gene>
    <name evidence="9 10" type="primary">ybeY</name>
    <name evidence="10" type="ORF">IAD16_07250</name>
</gene>
<comment type="function">
    <text evidence="9">Single strand-specific metallo-endoribonuclease involved in late-stage 70S ribosome quality control and in maturation of the 3' terminus of the 16S rRNA.</text>
</comment>
<proteinExistence type="inferred from homology"/>